<dbReference type="AlphaFoldDB" id="A0AA37H0U7"/>
<proteinExistence type="predicted"/>
<dbReference type="Proteomes" id="UP001055172">
    <property type="component" value="Unassembled WGS sequence"/>
</dbReference>
<sequence>MDKRIQSQQYFVEGGELLHQLRHDFPMIFETLNSVIQNFAGLYRGCDDGYESRRYAQWITHGWQIRK</sequence>
<evidence type="ECO:0000313" key="2">
    <source>
        <dbReference type="Proteomes" id="UP001055172"/>
    </source>
</evidence>
<protein>
    <submittedName>
        <fullName evidence="1">Uncharacterized protein</fullName>
    </submittedName>
</protein>
<name>A0AA37H0U7_9PEZI</name>
<keyword evidence="2" id="KW-1185">Reference proteome</keyword>
<accession>A0AA37H0U7</accession>
<organism evidence="1 2">
    <name type="scientific">Colletotrichum liriopes</name>
    <dbReference type="NCBI Taxonomy" id="708192"/>
    <lineage>
        <taxon>Eukaryota</taxon>
        <taxon>Fungi</taxon>
        <taxon>Dikarya</taxon>
        <taxon>Ascomycota</taxon>
        <taxon>Pezizomycotina</taxon>
        <taxon>Sordariomycetes</taxon>
        <taxon>Hypocreomycetidae</taxon>
        <taxon>Glomerellales</taxon>
        <taxon>Glomerellaceae</taxon>
        <taxon>Colletotrichum</taxon>
        <taxon>Colletotrichum spaethianum species complex</taxon>
    </lineage>
</organism>
<dbReference type="EMBL" id="BPPX01000057">
    <property type="protein sequence ID" value="GJC90652.1"/>
    <property type="molecule type" value="Genomic_DNA"/>
</dbReference>
<gene>
    <name evidence="1" type="ORF">ColLi_13490</name>
</gene>
<comment type="caution">
    <text evidence="1">The sequence shown here is derived from an EMBL/GenBank/DDBJ whole genome shotgun (WGS) entry which is preliminary data.</text>
</comment>
<reference evidence="1 2" key="1">
    <citation type="submission" date="2021-07" db="EMBL/GenBank/DDBJ databases">
        <title>Genome data of Colletotrichum spaethianum.</title>
        <authorList>
            <person name="Utami Y.D."/>
            <person name="Hiruma K."/>
        </authorList>
    </citation>
    <scope>NUCLEOTIDE SEQUENCE [LARGE SCALE GENOMIC DNA]</scope>
    <source>
        <strain evidence="1 2">MAFF 242679</strain>
    </source>
</reference>
<evidence type="ECO:0000313" key="1">
    <source>
        <dbReference type="EMBL" id="GJC90652.1"/>
    </source>
</evidence>